<keyword evidence="3" id="KW-1003">Cell membrane</keyword>
<feature type="transmembrane region" description="Helical" evidence="11">
    <location>
        <begin position="406"/>
        <end position="425"/>
    </location>
</feature>
<evidence type="ECO:0000256" key="5">
    <source>
        <dbReference type="ARBA" id="ARBA00022989"/>
    </source>
</evidence>
<evidence type="ECO:0000256" key="1">
    <source>
        <dbReference type="ARBA" id="ARBA00004651"/>
    </source>
</evidence>
<keyword evidence="9" id="KW-0325">Glycoprotein</keyword>
<feature type="non-terminal residue" evidence="12">
    <location>
        <position position="448"/>
    </location>
</feature>
<keyword evidence="8" id="KW-0675">Receptor</keyword>
<dbReference type="InterPro" id="IPR005428">
    <property type="entry name" value="CD36/SCARB1/SNMP1"/>
</dbReference>
<dbReference type="PANTHER" id="PTHR11923">
    <property type="entry name" value="SCAVENGER RECEPTOR CLASS B TYPE-1 SR-B1"/>
    <property type="match status" value="1"/>
</dbReference>
<evidence type="ECO:0000256" key="3">
    <source>
        <dbReference type="ARBA" id="ARBA00022475"/>
    </source>
</evidence>
<dbReference type="GO" id="GO:0005737">
    <property type="term" value="C:cytoplasm"/>
    <property type="evidence" value="ECO:0007669"/>
    <property type="project" value="TreeGrafter"/>
</dbReference>
<dbReference type="PRINTS" id="PR01610">
    <property type="entry name" value="CD36ANTIGEN"/>
</dbReference>
<dbReference type="AlphaFoldDB" id="A0AAD7ZE43"/>
<keyword evidence="5 11" id="KW-1133">Transmembrane helix</keyword>
<accession>A0AAD7ZE43</accession>
<evidence type="ECO:0000256" key="4">
    <source>
        <dbReference type="ARBA" id="ARBA00022692"/>
    </source>
</evidence>
<feature type="disulfide bond" evidence="10">
    <location>
        <begin position="284"/>
        <end position="288"/>
    </location>
</feature>
<dbReference type="InterPro" id="IPR002159">
    <property type="entry name" value="CD36_fam"/>
</dbReference>
<dbReference type="Pfam" id="PF01130">
    <property type="entry name" value="CD36"/>
    <property type="match status" value="1"/>
</dbReference>
<evidence type="ECO:0000256" key="10">
    <source>
        <dbReference type="PIRSR" id="PIRSR605428-52"/>
    </source>
</evidence>
<evidence type="ECO:0000313" key="13">
    <source>
        <dbReference type="Proteomes" id="UP001233999"/>
    </source>
</evidence>
<dbReference type="GO" id="GO:0005886">
    <property type="term" value="C:plasma membrane"/>
    <property type="evidence" value="ECO:0007669"/>
    <property type="project" value="UniProtKB-SubCell"/>
</dbReference>
<reference evidence="12" key="1">
    <citation type="journal article" date="2023" name="IScience">
        <title>Live-bearing cockroach genome reveals convergent evolutionary mechanisms linked to viviparity in insects and beyond.</title>
        <authorList>
            <person name="Fouks B."/>
            <person name="Harrison M.C."/>
            <person name="Mikhailova A.A."/>
            <person name="Marchal E."/>
            <person name="English S."/>
            <person name="Carruthers M."/>
            <person name="Jennings E.C."/>
            <person name="Chiamaka E.L."/>
            <person name="Frigard R.A."/>
            <person name="Pippel M."/>
            <person name="Attardo G.M."/>
            <person name="Benoit J.B."/>
            <person name="Bornberg-Bauer E."/>
            <person name="Tobe S.S."/>
        </authorList>
    </citation>
    <scope>NUCLEOTIDE SEQUENCE</scope>
    <source>
        <strain evidence="12">Stay&amp;Tobe</strain>
    </source>
</reference>
<comment type="similarity">
    <text evidence="2">Belongs to the CD36 family.</text>
</comment>
<keyword evidence="6 11" id="KW-0472">Membrane</keyword>
<evidence type="ECO:0000256" key="2">
    <source>
        <dbReference type="ARBA" id="ARBA00010532"/>
    </source>
</evidence>
<dbReference type="PRINTS" id="PR01609">
    <property type="entry name" value="CD36FAMILY"/>
</dbReference>
<comment type="subcellular location">
    <subcellularLocation>
        <location evidence="1">Cell membrane</location>
        <topology evidence="1">Multi-pass membrane protein</topology>
    </subcellularLocation>
</comment>
<evidence type="ECO:0000256" key="11">
    <source>
        <dbReference type="SAM" id="Phobius"/>
    </source>
</evidence>
<evidence type="ECO:0000313" key="12">
    <source>
        <dbReference type="EMBL" id="KAJ9578477.1"/>
    </source>
</evidence>
<keyword evidence="7 10" id="KW-1015">Disulfide bond</keyword>
<reference evidence="12" key="2">
    <citation type="submission" date="2023-05" db="EMBL/GenBank/DDBJ databases">
        <authorList>
            <person name="Fouks B."/>
        </authorList>
    </citation>
    <scope>NUCLEOTIDE SEQUENCE</scope>
    <source>
        <strain evidence="12">Stay&amp;Tobe</strain>
        <tissue evidence="12">Testes</tissue>
    </source>
</reference>
<evidence type="ECO:0000256" key="8">
    <source>
        <dbReference type="ARBA" id="ARBA00023170"/>
    </source>
</evidence>
<gene>
    <name evidence="12" type="ORF">L9F63_005297</name>
</gene>
<sequence length="448" mass="51694">ELRLTPTSKTFKEWKDPSSPLVLDFYFFNWTNPEEIYNVDFKPKLSEVGPYSFKEYFDKVNVTWNKNNTISFKRRRVWYFDPEKSKGTLDDVITTLNPVALSAAYTMRHNSYYMKLSLELTNGFTRQEITVSRTVEEFLYTGYSNELLTLAMKLPQTSNRKLPGDKFAWFYQRNGSSEYEGTFNMGTGAEDISVLGRLREWNYKNKTDFYSDQCGMINGSDGAFYSPGQVRSEPLELYSAEFCKTLKFEYLEDTDLDGILGFRYIGGKLLLDSGELDPDNWCNCNGECVPPGVFNISSCRYGAPAFVSYPHFLYADCSYLQQVEGLQPNESRHRSHIVIEPKTGIPMDVAVRFQINLLLQPHEFVSIYRDAPRIFFPMIWFEETFRLSSENSNNLKELVLLPQKGLYFSIGLTGLGLALVAIAMFKRFTRDSDGRRFQSQKSVELTET</sequence>
<keyword evidence="13" id="KW-1185">Reference proteome</keyword>
<comment type="caution">
    <text evidence="12">The sequence shown here is derived from an EMBL/GenBank/DDBJ whole genome shotgun (WGS) entry which is preliminary data.</text>
</comment>
<dbReference type="PANTHER" id="PTHR11923:SF93">
    <property type="entry name" value="GH07959P-RELATED"/>
    <property type="match status" value="1"/>
</dbReference>
<evidence type="ECO:0000256" key="6">
    <source>
        <dbReference type="ARBA" id="ARBA00023136"/>
    </source>
</evidence>
<protein>
    <submittedName>
        <fullName evidence="12">Uncharacterized protein</fullName>
    </submittedName>
</protein>
<name>A0AAD7ZE43_DIPPU</name>
<feature type="disulfide bond" evidence="10">
    <location>
        <begin position="243"/>
        <end position="299"/>
    </location>
</feature>
<dbReference type="EMBL" id="JASPKZ010008876">
    <property type="protein sequence ID" value="KAJ9578477.1"/>
    <property type="molecule type" value="Genomic_DNA"/>
</dbReference>
<evidence type="ECO:0000256" key="9">
    <source>
        <dbReference type="ARBA" id="ARBA00023180"/>
    </source>
</evidence>
<dbReference type="GO" id="GO:0005044">
    <property type="term" value="F:scavenger receptor activity"/>
    <property type="evidence" value="ECO:0007669"/>
    <property type="project" value="TreeGrafter"/>
</dbReference>
<feature type="disulfide bond" evidence="10">
    <location>
        <begin position="214"/>
        <end position="282"/>
    </location>
</feature>
<organism evidence="12 13">
    <name type="scientific">Diploptera punctata</name>
    <name type="common">Pacific beetle cockroach</name>
    <dbReference type="NCBI Taxonomy" id="6984"/>
    <lineage>
        <taxon>Eukaryota</taxon>
        <taxon>Metazoa</taxon>
        <taxon>Ecdysozoa</taxon>
        <taxon>Arthropoda</taxon>
        <taxon>Hexapoda</taxon>
        <taxon>Insecta</taxon>
        <taxon>Pterygota</taxon>
        <taxon>Neoptera</taxon>
        <taxon>Polyneoptera</taxon>
        <taxon>Dictyoptera</taxon>
        <taxon>Blattodea</taxon>
        <taxon>Blaberoidea</taxon>
        <taxon>Blaberidae</taxon>
        <taxon>Diplopterinae</taxon>
        <taxon>Diploptera</taxon>
    </lineage>
</organism>
<proteinExistence type="inferred from homology"/>
<keyword evidence="4 11" id="KW-0812">Transmembrane</keyword>
<evidence type="ECO:0000256" key="7">
    <source>
        <dbReference type="ARBA" id="ARBA00023157"/>
    </source>
</evidence>
<dbReference type="Proteomes" id="UP001233999">
    <property type="component" value="Unassembled WGS sequence"/>
</dbReference>